<dbReference type="Proteomes" id="UP000285875">
    <property type="component" value="Chromosome"/>
</dbReference>
<evidence type="ECO:0000313" key="4">
    <source>
        <dbReference type="Proteomes" id="UP000285875"/>
    </source>
</evidence>
<dbReference type="AlphaFoldDB" id="A0A3Q9UHQ2"/>
<feature type="domain" description="Suppressor of fused-like" evidence="2">
    <location>
        <begin position="66"/>
        <end position="224"/>
    </location>
</feature>
<dbReference type="InterPro" id="IPR020941">
    <property type="entry name" value="SUFU-like_domain"/>
</dbReference>
<dbReference type="RefSeq" id="WP_097798100.1">
    <property type="nucleotide sequence ID" value="NZ_CP025570.1"/>
</dbReference>
<name>A0A3Q9UHQ2_9ACTN</name>
<protein>
    <submittedName>
        <fullName evidence="3">Suppressor of fused protein</fullName>
    </submittedName>
</protein>
<evidence type="ECO:0000256" key="1">
    <source>
        <dbReference type="SAM" id="MobiDB-lite"/>
    </source>
</evidence>
<sequence length="227" mass="24427">MSKDDHISDAARLPGGPAPISPQELPEDVAFPEELPPTGPAVVTAAVKAIGGDPEVEGMVDAVGKTRVDVLTCHNAPVPGSTTWSTVTLHTQPNELPMASGESLEIRAELMAVGLPDSDVMGKVLGSCAFAVLQDHWMMAPGVVFGDVVSLYDPQTTTPHIVWCHPFTATELGAVDIEDDLTVHWLVAMPITEAERQWLEAHDYDAFANLLDEHEVTYSDLRRKSVV</sequence>
<reference evidence="4" key="1">
    <citation type="submission" date="2017-12" db="EMBL/GenBank/DDBJ databases">
        <title>Whole genome sequencing of Acidipropionibacterium jensenii strains JS279 and JS280.</title>
        <authorList>
            <person name="Deptula P."/>
            <person name="Laine P."/>
            <person name="Smolander O.-P."/>
            <person name="Paulin L."/>
            <person name="Auvinen P."/>
            <person name="Varmanen P."/>
        </authorList>
    </citation>
    <scope>NUCLEOTIDE SEQUENCE [LARGE SCALE GENOMIC DNA]</scope>
    <source>
        <strain evidence="4">JS280</strain>
    </source>
</reference>
<organism evidence="3 4">
    <name type="scientific">Acidipropionibacterium jensenii</name>
    <dbReference type="NCBI Taxonomy" id="1749"/>
    <lineage>
        <taxon>Bacteria</taxon>
        <taxon>Bacillati</taxon>
        <taxon>Actinomycetota</taxon>
        <taxon>Actinomycetes</taxon>
        <taxon>Propionibacteriales</taxon>
        <taxon>Propionibacteriaceae</taxon>
        <taxon>Acidipropionibacterium</taxon>
    </lineage>
</organism>
<proteinExistence type="predicted"/>
<dbReference type="KEGG" id="aji:C0Z10_00515"/>
<accession>A0A3Q9UHQ2</accession>
<dbReference type="EMBL" id="CP025570">
    <property type="protein sequence ID" value="AZZ38486.1"/>
    <property type="molecule type" value="Genomic_DNA"/>
</dbReference>
<evidence type="ECO:0000313" key="3">
    <source>
        <dbReference type="EMBL" id="AZZ38486.1"/>
    </source>
</evidence>
<evidence type="ECO:0000259" key="2">
    <source>
        <dbReference type="Pfam" id="PF05076"/>
    </source>
</evidence>
<gene>
    <name evidence="3" type="ORF">C0Z10_00515</name>
</gene>
<feature type="region of interest" description="Disordered" evidence="1">
    <location>
        <begin position="1"/>
        <end position="25"/>
    </location>
</feature>
<dbReference type="Pfam" id="PF05076">
    <property type="entry name" value="SUFU"/>
    <property type="match status" value="1"/>
</dbReference>